<dbReference type="InterPro" id="IPR036291">
    <property type="entry name" value="NAD(P)-bd_dom_sf"/>
</dbReference>
<reference evidence="3 4" key="1">
    <citation type="submission" date="2024-04" db="EMBL/GenBank/DDBJ databases">
        <authorList>
            <person name="Rising A."/>
            <person name="Reimegard J."/>
            <person name="Sonavane S."/>
            <person name="Akerstrom W."/>
            <person name="Nylinder S."/>
            <person name="Hedman E."/>
            <person name="Kallberg Y."/>
        </authorList>
    </citation>
    <scope>NUCLEOTIDE SEQUENCE [LARGE SCALE GENOMIC DNA]</scope>
</reference>
<dbReference type="EMBL" id="CAXIEN010000103">
    <property type="protein sequence ID" value="CAL1277604.1"/>
    <property type="molecule type" value="Genomic_DNA"/>
</dbReference>
<gene>
    <name evidence="3" type="ORF">LARSCL_LOCUS9312</name>
</gene>
<sequence length="336" mass="38360">MIAIIILAIRAFWNLGFWTQVVVGSLVLGYYAWKQYRPRKDPRNKAIFITGCDSGMGHRMARRFDELGMTVFAGCLQPEGKGALELKDACSKRLHIVPIDITNDGQVKKAVEYVEANLPQGEKGLYCLINNAGILAYTDFDLMTLRMCEEVINVNIMGPIRVTKHFLPLICRCPGRIVTITSIHARTLYPRTALYSATKHAQEGFFSSLRYELQEKGVFLSNVEPGNFSRTTDIMQWTQRHLDEMWDSLSPEEQESKRHLFEKTKNTVNRAVESKCSEAEKEEQFKYLLQDMEDAVLGEDPKWRYVSGPLSIKIVIGLLLRLPEKWAFALSNKLVC</sequence>
<dbReference type="AlphaFoldDB" id="A0AAV2A2K7"/>
<dbReference type="PRINTS" id="PR00081">
    <property type="entry name" value="GDHRDH"/>
</dbReference>
<feature type="transmembrane region" description="Helical" evidence="2">
    <location>
        <begin position="12"/>
        <end position="33"/>
    </location>
</feature>
<comment type="similarity">
    <text evidence="1">Belongs to the short-chain dehydrogenases/reductases (SDR) family.</text>
</comment>
<evidence type="ECO:0000313" key="3">
    <source>
        <dbReference type="EMBL" id="CAL1277604.1"/>
    </source>
</evidence>
<proteinExistence type="inferred from homology"/>
<dbReference type="PANTHER" id="PTHR43313">
    <property type="entry name" value="SHORT-CHAIN DEHYDROGENASE/REDUCTASE FAMILY 9C"/>
    <property type="match status" value="1"/>
</dbReference>
<keyword evidence="2" id="KW-0812">Transmembrane</keyword>
<evidence type="ECO:0000256" key="2">
    <source>
        <dbReference type="SAM" id="Phobius"/>
    </source>
</evidence>
<dbReference type="Proteomes" id="UP001497382">
    <property type="component" value="Unassembled WGS sequence"/>
</dbReference>
<keyword evidence="2" id="KW-1133">Transmembrane helix</keyword>
<keyword evidence="4" id="KW-1185">Reference proteome</keyword>
<dbReference type="Gene3D" id="3.40.50.720">
    <property type="entry name" value="NAD(P)-binding Rossmann-like Domain"/>
    <property type="match status" value="1"/>
</dbReference>
<accession>A0AAV2A2K7</accession>
<comment type="caution">
    <text evidence="3">The sequence shown here is derived from an EMBL/GenBank/DDBJ whole genome shotgun (WGS) entry which is preliminary data.</text>
</comment>
<dbReference type="GO" id="GO:0016491">
    <property type="term" value="F:oxidoreductase activity"/>
    <property type="evidence" value="ECO:0007669"/>
    <property type="project" value="TreeGrafter"/>
</dbReference>
<dbReference type="Pfam" id="PF00106">
    <property type="entry name" value="adh_short"/>
    <property type="match status" value="1"/>
</dbReference>
<evidence type="ECO:0000313" key="4">
    <source>
        <dbReference type="Proteomes" id="UP001497382"/>
    </source>
</evidence>
<dbReference type="InterPro" id="IPR002347">
    <property type="entry name" value="SDR_fam"/>
</dbReference>
<dbReference type="PANTHER" id="PTHR43313:SF36">
    <property type="entry name" value="D-BETA-HYDROXYBUTYRATE DEHYDROGENASE, MITOCHONDRIAL"/>
    <property type="match status" value="1"/>
</dbReference>
<protein>
    <submittedName>
        <fullName evidence="3">Uncharacterized protein</fullName>
    </submittedName>
</protein>
<dbReference type="SUPFAM" id="SSF51735">
    <property type="entry name" value="NAD(P)-binding Rossmann-fold domains"/>
    <property type="match status" value="1"/>
</dbReference>
<dbReference type="GO" id="GO:0008202">
    <property type="term" value="P:steroid metabolic process"/>
    <property type="evidence" value="ECO:0007669"/>
    <property type="project" value="TreeGrafter"/>
</dbReference>
<name>A0AAV2A2K7_9ARAC</name>
<evidence type="ECO:0000256" key="1">
    <source>
        <dbReference type="RuleBase" id="RU000363"/>
    </source>
</evidence>
<keyword evidence="2" id="KW-0472">Membrane</keyword>
<organism evidence="3 4">
    <name type="scientific">Larinioides sclopetarius</name>
    <dbReference type="NCBI Taxonomy" id="280406"/>
    <lineage>
        <taxon>Eukaryota</taxon>
        <taxon>Metazoa</taxon>
        <taxon>Ecdysozoa</taxon>
        <taxon>Arthropoda</taxon>
        <taxon>Chelicerata</taxon>
        <taxon>Arachnida</taxon>
        <taxon>Araneae</taxon>
        <taxon>Araneomorphae</taxon>
        <taxon>Entelegynae</taxon>
        <taxon>Araneoidea</taxon>
        <taxon>Araneidae</taxon>
        <taxon>Larinioides</taxon>
    </lineage>
</organism>
<dbReference type="PRINTS" id="PR00080">
    <property type="entry name" value="SDRFAMILY"/>
</dbReference>